<reference evidence="3" key="2">
    <citation type="submission" date="2015-07" db="EMBL/GenBank/DDBJ databases">
        <title>MeaNS - Measles Nucleotide Surveillance Program.</title>
        <authorList>
            <person name="Tran T."/>
            <person name="Druce J."/>
        </authorList>
    </citation>
    <scope>NUCLEOTIDE SEQUENCE</scope>
    <source>
        <strain evidence="3">DSM 9887</strain>
    </source>
</reference>
<reference evidence="4" key="1">
    <citation type="submission" date="2015-07" db="EMBL/GenBank/DDBJ databases">
        <title>Genome sequencing project for genomic taxonomy and phylogenomics of Bacillus-like bacteria.</title>
        <authorList>
            <person name="Liu B."/>
            <person name="Wang J."/>
            <person name="Zhu Y."/>
            <person name="Liu G."/>
            <person name="Chen Q."/>
            <person name="Chen Z."/>
            <person name="Lan J."/>
            <person name="Che J."/>
            <person name="Ge C."/>
            <person name="Shi H."/>
            <person name="Pan Z."/>
            <person name="Liu X."/>
        </authorList>
    </citation>
    <scope>NUCLEOTIDE SEQUENCE [LARGE SCALE GENOMIC DNA]</scope>
    <source>
        <strain evidence="4">DSM 9887</strain>
    </source>
</reference>
<dbReference type="PATRIC" id="fig|54915.3.peg.4057"/>
<evidence type="ECO:0000256" key="1">
    <source>
        <dbReference type="SAM" id="MobiDB-lite"/>
    </source>
</evidence>
<accession>A0A0K9YTF2</accession>
<gene>
    <name evidence="3" type="ORF">ADS79_24555</name>
    <name evidence="2" type="ORF">BRE01_13050</name>
</gene>
<sequence>MKTSVNVMGIQAQNMLECIAATLKAVLRKGKENKNIQVISEETGEEQADLFTAQDAVFYEERVIQEIPEPNWESGAIAHPKLLITQAGRSVGQKGKRAAKQVRTMRPIRQRIKNAPQTKAMLFPFPQAESKQPRDIRYVKNSLSPPRETVT</sequence>
<name>A0A0K9YTF2_9BACL</name>
<dbReference type="EMBL" id="LGIQ01000009">
    <property type="protein sequence ID" value="KNB71917.1"/>
    <property type="molecule type" value="Genomic_DNA"/>
</dbReference>
<proteinExistence type="predicted"/>
<organism evidence="3 4">
    <name type="scientific">Brevibacillus reuszeri</name>
    <dbReference type="NCBI Taxonomy" id="54915"/>
    <lineage>
        <taxon>Bacteria</taxon>
        <taxon>Bacillati</taxon>
        <taxon>Bacillota</taxon>
        <taxon>Bacilli</taxon>
        <taxon>Bacillales</taxon>
        <taxon>Paenibacillaceae</taxon>
        <taxon>Brevibacillus</taxon>
    </lineage>
</organism>
<comment type="caution">
    <text evidence="3">The sequence shown here is derived from an EMBL/GenBank/DDBJ whole genome shotgun (WGS) entry which is preliminary data.</text>
</comment>
<dbReference type="EMBL" id="BJON01000005">
    <property type="protein sequence ID" value="GED67603.1"/>
    <property type="molecule type" value="Genomic_DNA"/>
</dbReference>
<dbReference type="AlphaFoldDB" id="A0A0K9YTF2"/>
<evidence type="ECO:0000313" key="3">
    <source>
        <dbReference type="EMBL" id="KNB71917.1"/>
    </source>
</evidence>
<evidence type="ECO:0000313" key="4">
    <source>
        <dbReference type="Proteomes" id="UP000036834"/>
    </source>
</evidence>
<dbReference type="Proteomes" id="UP000036834">
    <property type="component" value="Unassembled WGS sequence"/>
</dbReference>
<protein>
    <submittedName>
        <fullName evidence="3">Uncharacterized protein</fullName>
    </submittedName>
</protein>
<evidence type="ECO:0000313" key="2">
    <source>
        <dbReference type="EMBL" id="GED67603.1"/>
    </source>
</evidence>
<feature type="region of interest" description="Disordered" evidence="1">
    <location>
        <begin position="126"/>
        <end position="151"/>
    </location>
</feature>
<reference evidence="2 5" key="3">
    <citation type="submission" date="2019-06" db="EMBL/GenBank/DDBJ databases">
        <title>Whole genome shotgun sequence of Brevibacillus reuszeri NBRC 15719.</title>
        <authorList>
            <person name="Hosoyama A."/>
            <person name="Uohara A."/>
            <person name="Ohji S."/>
            <person name="Ichikawa N."/>
        </authorList>
    </citation>
    <scope>NUCLEOTIDE SEQUENCE [LARGE SCALE GENOMIC DNA]</scope>
    <source>
        <strain evidence="2 5">NBRC 15719</strain>
    </source>
</reference>
<dbReference type="Proteomes" id="UP000319578">
    <property type="component" value="Unassembled WGS sequence"/>
</dbReference>
<evidence type="ECO:0000313" key="5">
    <source>
        <dbReference type="Proteomes" id="UP000319578"/>
    </source>
</evidence>
<dbReference type="STRING" id="54915.ADS79_24555"/>
<keyword evidence="5" id="KW-1185">Reference proteome</keyword>